<reference evidence="1" key="2">
    <citation type="submission" date="2020-11" db="EMBL/GenBank/DDBJ databases">
        <authorList>
            <person name="McCartney M.A."/>
            <person name="Auch B."/>
            <person name="Kono T."/>
            <person name="Mallez S."/>
            <person name="Becker A."/>
            <person name="Gohl D.M."/>
            <person name="Silverstein K.A.T."/>
            <person name="Koren S."/>
            <person name="Bechman K.B."/>
            <person name="Herman A."/>
            <person name="Abrahante J.E."/>
            <person name="Garbe J."/>
        </authorList>
    </citation>
    <scope>NUCLEOTIDE SEQUENCE</scope>
    <source>
        <strain evidence="1">Duluth1</strain>
        <tissue evidence="1">Whole animal</tissue>
    </source>
</reference>
<dbReference type="Proteomes" id="UP000828390">
    <property type="component" value="Unassembled WGS sequence"/>
</dbReference>
<dbReference type="AlphaFoldDB" id="A0A9D4JT24"/>
<evidence type="ECO:0000313" key="1">
    <source>
        <dbReference type="EMBL" id="KAH3819648.1"/>
    </source>
</evidence>
<comment type="caution">
    <text evidence="1">The sequence shown here is derived from an EMBL/GenBank/DDBJ whole genome shotgun (WGS) entry which is preliminary data.</text>
</comment>
<keyword evidence="2" id="KW-1185">Reference proteome</keyword>
<dbReference type="EMBL" id="JAIWYP010000005">
    <property type="protein sequence ID" value="KAH3819648.1"/>
    <property type="molecule type" value="Genomic_DNA"/>
</dbReference>
<reference evidence="1" key="1">
    <citation type="journal article" date="2019" name="bioRxiv">
        <title>The Genome of the Zebra Mussel, Dreissena polymorpha: A Resource for Invasive Species Research.</title>
        <authorList>
            <person name="McCartney M.A."/>
            <person name="Auch B."/>
            <person name="Kono T."/>
            <person name="Mallez S."/>
            <person name="Zhang Y."/>
            <person name="Obille A."/>
            <person name="Becker A."/>
            <person name="Abrahante J.E."/>
            <person name="Garbe J."/>
            <person name="Badalamenti J.P."/>
            <person name="Herman A."/>
            <person name="Mangelson H."/>
            <person name="Liachko I."/>
            <person name="Sullivan S."/>
            <person name="Sone E.D."/>
            <person name="Koren S."/>
            <person name="Silverstein K.A.T."/>
            <person name="Beckman K.B."/>
            <person name="Gohl D.M."/>
        </authorList>
    </citation>
    <scope>NUCLEOTIDE SEQUENCE</scope>
    <source>
        <strain evidence="1">Duluth1</strain>
        <tissue evidence="1">Whole animal</tissue>
    </source>
</reference>
<organism evidence="1 2">
    <name type="scientific">Dreissena polymorpha</name>
    <name type="common">Zebra mussel</name>
    <name type="synonym">Mytilus polymorpha</name>
    <dbReference type="NCBI Taxonomy" id="45954"/>
    <lineage>
        <taxon>Eukaryota</taxon>
        <taxon>Metazoa</taxon>
        <taxon>Spiralia</taxon>
        <taxon>Lophotrochozoa</taxon>
        <taxon>Mollusca</taxon>
        <taxon>Bivalvia</taxon>
        <taxon>Autobranchia</taxon>
        <taxon>Heteroconchia</taxon>
        <taxon>Euheterodonta</taxon>
        <taxon>Imparidentia</taxon>
        <taxon>Neoheterodontei</taxon>
        <taxon>Myida</taxon>
        <taxon>Dreissenoidea</taxon>
        <taxon>Dreissenidae</taxon>
        <taxon>Dreissena</taxon>
    </lineage>
</organism>
<protein>
    <submittedName>
        <fullName evidence="1">Uncharacterized protein</fullName>
    </submittedName>
</protein>
<proteinExistence type="predicted"/>
<gene>
    <name evidence="1" type="ORF">DPMN_121388</name>
</gene>
<evidence type="ECO:0000313" key="2">
    <source>
        <dbReference type="Proteomes" id="UP000828390"/>
    </source>
</evidence>
<name>A0A9D4JT24_DREPO</name>
<accession>A0A9D4JT24</accession>
<sequence length="96" mass="10792">MKYKLNKTDTHMPSNAADQIITLEELLFNSKQIRDIKRFCCVNNGQVLGMYKTSNLGEFHVTPTVYKDISVVNRLTGESPICFGPTLIHTNSTTKA</sequence>